<evidence type="ECO:0000313" key="2">
    <source>
        <dbReference type="EnsemblPlants" id="HORVU.MOREX.r3.4HG0399080.1"/>
    </source>
</evidence>
<accession>A0A8I6XED6</accession>
<dbReference type="EnsemblPlants" id="HORVU.MOREX.r3.4HG0399080.1">
    <property type="protein sequence ID" value="HORVU.MOREX.r3.4HG0399080.1"/>
    <property type="gene ID" value="HORVU.MOREX.r3.4HG0399080"/>
</dbReference>
<name>A0A8I6XED6_HORVV</name>
<reference evidence="3" key="1">
    <citation type="journal article" date="2012" name="Nature">
        <title>A physical, genetic and functional sequence assembly of the barley genome.</title>
        <authorList>
            <consortium name="The International Barley Genome Sequencing Consortium"/>
            <person name="Mayer K.F."/>
            <person name="Waugh R."/>
            <person name="Brown J.W."/>
            <person name="Schulman A."/>
            <person name="Langridge P."/>
            <person name="Platzer M."/>
            <person name="Fincher G.B."/>
            <person name="Muehlbauer G.J."/>
            <person name="Sato K."/>
            <person name="Close T.J."/>
            <person name="Wise R.P."/>
            <person name="Stein N."/>
        </authorList>
    </citation>
    <scope>NUCLEOTIDE SEQUENCE [LARGE SCALE GENOMIC DNA]</scope>
    <source>
        <strain evidence="3">cv. Morex</strain>
    </source>
</reference>
<protein>
    <submittedName>
        <fullName evidence="2">Uncharacterized protein</fullName>
    </submittedName>
</protein>
<dbReference type="Proteomes" id="UP000011116">
    <property type="component" value="Chromosome 4H"/>
</dbReference>
<feature type="region of interest" description="Disordered" evidence="1">
    <location>
        <begin position="1"/>
        <end position="52"/>
    </location>
</feature>
<evidence type="ECO:0000256" key="1">
    <source>
        <dbReference type="SAM" id="MobiDB-lite"/>
    </source>
</evidence>
<sequence length="309" mass="34841">MGVWNYGRKGTHDREVGSSCGRRCGSVKEKAASPPRQAAAPFSIAPRPGAGHRDRQYLSVEVCRRYWETRTPVPWSDVHLPNVWHLSADRVPIPLVPTSGRACREDIDRRCRLLPDDLYYDPTYAADSTLWDTWLRDEHDVRHASYFVGTVAGPRRAREVRGRTRVRDITPTPDVAVPEPMEEEEVAAFPPALVGASWGWSCTTPEMAHVVGAVNWCLMQPRSPKREASPWEEVLQASFQHAPAHQGPSAHLWTSSPYIDLVSDGDDDDTGDQLLIMLKTGLFCGRENWAFVNVYLINGLSFLNRVYFF</sequence>
<reference evidence="2" key="2">
    <citation type="submission" date="2020-10" db="EMBL/GenBank/DDBJ databases">
        <authorList>
            <person name="Scholz U."/>
            <person name="Mascher M."/>
            <person name="Fiebig A."/>
        </authorList>
    </citation>
    <scope>NUCLEOTIDE SEQUENCE [LARGE SCALE GENOMIC DNA]</scope>
    <source>
        <strain evidence="2">cv. Morex</strain>
    </source>
</reference>
<dbReference type="Gramene" id="HORVU.MOREX.r3.4HG0399080.1">
    <property type="protein sequence ID" value="HORVU.MOREX.r3.4HG0399080.1"/>
    <property type="gene ID" value="HORVU.MOREX.r3.4HG0399080"/>
</dbReference>
<evidence type="ECO:0000313" key="3">
    <source>
        <dbReference type="Proteomes" id="UP000011116"/>
    </source>
</evidence>
<organism evidence="2 3">
    <name type="scientific">Hordeum vulgare subsp. vulgare</name>
    <name type="common">Domesticated barley</name>
    <dbReference type="NCBI Taxonomy" id="112509"/>
    <lineage>
        <taxon>Eukaryota</taxon>
        <taxon>Viridiplantae</taxon>
        <taxon>Streptophyta</taxon>
        <taxon>Embryophyta</taxon>
        <taxon>Tracheophyta</taxon>
        <taxon>Spermatophyta</taxon>
        <taxon>Magnoliopsida</taxon>
        <taxon>Liliopsida</taxon>
        <taxon>Poales</taxon>
        <taxon>Poaceae</taxon>
        <taxon>BOP clade</taxon>
        <taxon>Pooideae</taxon>
        <taxon>Triticodae</taxon>
        <taxon>Triticeae</taxon>
        <taxon>Hordeinae</taxon>
        <taxon>Hordeum</taxon>
    </lineage>
</organism>
<reference evidence="2" key="3">
    <citation type="submission" date="2022-01" db="UniProtKB">
        <authorList>
            <consortium name="EnsemblPlants"/>
        </authorList>
    </citation>
    <scope>IDENTIFICATION</scope>
    <source>
        <strain evidence="2">subsp. vulgare</strain>
    </source>
</reference>
<keyword evidence="3" id="KW-1185">Reference proteome</keyword>
<dbReference type="AlphaFoldDB" id="A0A8I6XED6"/>
<proteinExistence type="predicted"/>